<dbReference type="AlphaFoldDB" id="A0AAV1VA94"/>
<name>A0AAV1VA94_9STRA</name>
<protein>
    <recommendedName>
        <fullName evidence="7">ABC-2 type transporter transmembrane domain-containing protein</fullName>
    </recommendedName>
</protein>
<dbReference type="PANTHER" id="PTHR19241">
    <property type="entry name" value="ATP-BINDING CASSETTE TRANSPORTER"/>
    <property type="match status" value="1"/>
</dbReference>
<comment type="caution">
    <text evidence="8">The sequence shown here is derived from an EMBL/GenBank/DDBJ whole genome shotgun (WGS) entry which is preliminary data.</text>
</comment>
<dbReference type="InterPro" id="IPR013525">
    <property type="entry name" value="ABC2_TM"/>
</dbReference>
<dbReference type="Pfam" id="PF01061">
    <property type="entry name" value="ABC2_membrane"/>
    <property type="match status" value="1"/>
</dbReference>
<comment type="subcellular location">
    <subcellularLocation>
        <location evidence="1">Membrane</location>
        <topology evidence="1">Multi-pass membrane protein</topology>
    </subcellularLocation>
</comment>
<gene>
    <name evidence="8" type="ORF">PM001_LOCUS28999</name>
</gene>
<dbReference type="GO" id="GO:0140359">
    <property type="term" value="F:ABC-type transporter activity"/>
    <property type="evidence" value="ECO:0007669"/>
    <property type="project" value="InterPro"/>
</dbReference>
<keyword evidence="5 6" id="KW-0472">Membrane</keyword>
<evidence type="ECO:0000313" key="9">
    <source>
        <dbReference type="Proteomes" id="UP001162060"/>
    </source>
</evidence>
<accession>A0AAV1VA94</accession>
<evidence type="ECO:0000313" key="8">
    <source>
        <dbReference type="EMBL" id="CAK7943849.1"/>
    </source>
</evidence>
<keyword evidence="3 6" id="KW-0812">Transmembrane</keyword>
<organism evidence="8 9">
    <name type="scientific">Peronospora matthiolae</name>
    <dbReference type="NCBI Taxonomy" id="2874970"/>
    <lineage>
        <taxon>Eukaryota</taxon>
        <taxon>Sar</taxon>
        <taxon>Stramenopiles</taxon>
        <taxon>Oomycota</taxon>
        <taxon>Peronosporomycetes</taxon>
        <taxon>Peronosporales</taxon>
        <taxon>Peronosporaceae</taxon>
        <taxon>Peronospora</taxon>
    </lineage>
</organism>
<keyword evidence="2" id="KW-0813">Transport</keyword>
<feature type="transmembrane region" description="Helical" evidence="6">
    <location>
        <begin position="129"/>
        <end position="147"/>
    </location>
</feature>
<evidence type="ECO:0000256" key="3">
    <source>
        <dbReference type="ARBA" id="ARBA00022692"/>
    </source>
</evidence>
<sequence>MAIIFGFVVVNADYTTYQGLHSAISIIFMTALYQGYATYVACLPSSLGERVVYCRECDAQTYNTLWYFFGITRSPTSLAAISSSPLSSPLSSASGPPARLFYRLNISLSVLIQTLLGQLLAYLLSSGEVVAVVGVLISIMFLLFAKFNPPAAAIPDRYLYIFDVTPQRCSLSILVSLVFGNCPEDPVYDERLRDYTNERSELAC</sequence>
<dbReference type="GO" id="GO:0016020">
    <property type="term" value="C:membrane"/>
    <property type="evidence" value="ECO:0007669"/>
    <property type="project" value="UniProtKB-SubCell"/>
</dbReference>
<reference evidence="8" key="1">
    <citation type="submission" date="2024-01" db="EMBL/GenBank/DDBJ databases">
        <authorList>
            <person name="Webb A."/>
        </authorList>
    </citation>
    <scope>NUCLEOTIDE SEQUENCE</scope>
    <source>
        <strain evidence="8">Pm1</strain>
    </source>
</reference>
<dbReference type="EMBL" id="CAKLBY020000304">
    <property type="protein sequence ID" value="CAK7943849.1"/>
    <property type="molecule type" value="Genomic_DNA"/>
</dbReference>
<keyword evidence="4 6" id="KW-1133">Transmembrane helix</keyword>
<dbReference type="Proteomes" id="UP001162060">
    <property type="component" value="Unassembled WGS sequence"/>
</dbReference>
<evidence type="ECO:0000259" key="7">
    <source>
        <dbReference type="Pfam" id="PF01061"/>
    </source>
</evidence>
<proteinExistence type="predicted"/>
<evidence type="ECO:0000256" key="5">
    <source>
        <dbReference type="ARBA" id="ARBA00023136"/>
    </source>
</evidence>
<feature type="domain" description="ABC-2 type transporter transmembrane" evidence="7">
    <location>
        <begin position="1"/>
        <end position="178"/>
    </location>
</feature>
<evidence type="ECO:0000256" key="6">
    <source>
        <dbReference type="SAM" id="Phobius"/>
    </source>
</evidence>
<evidence type="ECO:0000256" key="2">
    <source>
        <dbReference type="ARBA" id="ARBA00022448"/>
    </source>
</evidence>
<evidence type="ECO:0000256" key="1">
    <source>
        <dbReference type="ARBA" id="ARBA00004141"/>
    </source>
</evidence>
<evidence type="ECO:0000256" key="4">
    <source>
        <dbReference type="ARBA" id="ARBA00022989"/>
    </source>
</evidence>